<protein>
    <submittedName>
        <fullName evidence="1">Uncharacterized protein</fullName>
    </submittedName>
</protein>
<name>A0A1M6EHK7_9FLAO</name>
<dbReference type="EMBL" id="FQZI01000003">
    <property type="protein sequence ID" value="SHI84982.1"/>
    <property type="molecule type" value="Genomic_DNA"/>
</dbReference>
<gene>
    <name evidence="1" type="ORF">SAMN05444363_1778</name>
</gene>
<organism evidence="1 2">
    <name type="scientific">Flavobacterium terrae</name>
    <dbReference type="NCBI Taxonomy" id="415425"/>
    <lineage>
        <taxon>Bacteria</taxon>
        <taxon>Pseudomonadati</taxon>
        <taxon>Bacteroidota</taxon>
        <taxon>Flavobacteriia</taxon>
        <taxon>Flavobacteriales</taxon>
        <taxon>Flavobacteriaceae</taxon>
        <taxon>Flavobacterium</taxon>
    </lineage>
</organism>
<dbReference type="Proteomes" id="UP000184488">
    <property type="component" value="Unassembled WGS sequence"/>
</dbReference>
<dbReference type="RefSeq" id="WP_073310585.1">
    <property type="nucleotide sequence ID" value="NZ_FQZI01000003.1"/>
</dbReference>
<keyword evidence="2" id="KW-1185">Reference proteome</keyword>
<proteinExistence type="predicted"/>
<evidence type="ECO:0000313" key="1">
    <source>
        <dbReference type="EMBL" id="SHI84982.1"/>
    </source>
</evidence>
<dbReference type="OrthoDB" id="1445560at2"/>
<sequence>MSKSKTFENVTPAIWECVKATSLKEHGTVYAPPGANQGTATTNSIVGDVVLNFTFNPTNNTVDYTITKKPGIVSENQIWSGISSTIKGCSK</sequence>
<reference evidence="2" key="1">
    <citation type="submission" date="2016-11" db="EMBL/GenBank/DDBJ databases">
        <authorList>
            <person name="Varghese N."/>
            <person name="Submissions S."/>
        </authorList>
    </citation>
    <scope>NUCLEOTIDE SEQUENCE [LARGE SCALE GENOMIC DNA]</scope>
    <source>
        <strain evidence="2">DSM 18829</strain>
    </source>
</reference>
<dbReference type="AlphaFoldDB" id="A0A1M6EHK7"/>
<accession>A0A1M6EHK7</accession>
<dbReference type="STRING" id="415425.SAMN05444363_1778"/>
<evidence type="ECO:0000313" key="2">
    <source>
        <dbReference type="Proteomes" id="UP000184488"/>
    </source>
</evidence>